<gene>
    <name evidence="6" type="ordered locus">Halxa_0036</name>
</gene>
<dbReference type="PANTHER" id="PTHR43432">
    <property type="entry name" value="SLR0285 PROTEIN"/>
    <property type="match status" value="1"/>
</dbReference>
<dbReference type="KEGG" id="hxa:Halxa_0036"/>
<evidence type="ECO:0000256" key="1">
    <source>
        <dbReference type="ARBA" id="ARBA00022723"/>
    </source>
</evidence>
<protein>
    <submittedName>
        <fullName evidence="6">Radical SAM domain protein</fullName>
    </submittedName>
</protein>
<dbReference type="InterPro" id="IPR007197">
    <property type="entry name" value="rSAM"/>
</dbReference>
<evidence type="ECO:0000259" key="5">
    <source>
        <dbReference type="SMART" id="SM00729"/>
    </source>
</evidence>
<dbReference type="GO" id="GO:0051536">
    <property type="term" value="F:iron-sulfur cluster binding"/>
    <property type="evidence" value="ECO:0007669"/>
    <property type="project" value="UniProtKB-KW"/>
</dbReference>
<dbReference type="InterPro" id="IPR006638">
    <property type="entry name" value="Elp3/MiaA/NifB-like_rSAM"/>
</dbReference>
<feature type="region of interest" description="Disordered" evidence="4">
    <location>
        <begin position="418"/>
        <end position="448"/>
    </location>
</feature>
<dbReference type="InterPro" id="IPR040086">
    <property type="entry name" value="MJ0683-like"/>
</dbReference>
<feature type="compositionally biased region" description="Low complexity" evidence="4">
    <location>
        <begin position="429"/>
        <end position="448"/>
    </location>
</feature>
<proteinExistence type="predicted"/>
<dbReference type="AlphaFoldDB" id="F8DEK2"/>
<organism evidence="6 7">
    <name type="scientific">Halopiger xanaduensis (strain DSM 18323 / JCM 14033 / SH-6)</name>
    <dbReference type="NCBI Taxonomy" id="797210"/>
    <lineage>
        <taxon>Archaea</taxon>
        <taxon>Methanobacteriati</taxon>
        <taxon>Methanobacteriota</taxon>
        <taxon>Stenosarchaea group</taxon>
        <taxon>Halobacteria</taxon>
        <taxon>Halobacteriales</taxon>
        <taxon>Natrialbaceae</taxon>
        <taxon>Halopiger</taxon>
    </lineage>
</organism>
<dbReference type="RefSeq" id="WP_013881830.1">
    <property type="nucleotide sequence ID" value="NC_015667.1"/>
</dbReference>
<dbReference type="SMART" id="SM00729">
    <property type="entry name" value="Elp3"/>
    <property type="match status" value="1"/>
</dbReference>
<dbReference type="HOGENOM" id="CLU_053465_0_0_2"/>
<dbReference type="GO" id="GO:0003824">
    <property type="term" value="F:catalytic activity"/>
    <property type="evidence" value="ECO:0007669"/>
    <property type="project" value="InterPro"/>
</dbReference>
<keyword evidence="3" id="KW-0411">Iron-sulfur</keyword>
<reference evidence="7" key="1">
    <citation type="journal article" date="2012" name="Stand. Genomic Sci.">
        <title>Complete genome sequence of Halopiger xanaduensis type strain (SH-6(T)).</title>
        <authorList>
            <person name="Anderson I."/>
            <person name="Tindall B.J."/>
            <person name="Rohde M."/>
            <person name="Lucas S."/>
            <person name="Han J."/>
            <person name="Lapidus A."/>
            <person name="Cheng J.F."/>
            <person name="Goodwin L."/>
            <person name="Pitluck S."/>
            <person name="Peters L."/>
            <person name="Pati A."/>
            <person name="Mikhailova N."/>
            <person name="Pagani I."/>
            <person name="Teshima H."/>
            <person name="Han C."/>
            <person name="Tapia R."/>
            <person name="Land M."/>
            <person name="Woyke T."/>
            <person name="Klenk H.P."/>
            <person name="Kyrpides N."/>
            <person name="Ivanova N."/>
        </authorList>
    </citation>
    <scope>NUCLEOTIDE SEQUENCE [LARGE SCALE GENOMIC DNA]</scope>
    <source>
        <strain evidence="7">DSM 18323 / JCM 14033 / SH-6</strain>
        <plasmid evidence="7">Plasmid pHALXA02</plasmid>
    </source>
</reference>
<name>F8DEK2_HALXS</name>
<evidence type="ECO:0000313" key="6">
    <source>
        <dbReference type="EMBL" id="AEH39289.1"/>
    </source>
</evidence>
<dbReference type="SUPFAM" id="SSF102114">
    <property type="entry name" value="Radical SAM enzymes"/>
    <property type="match status" value="1"/>
</dbReference>
<dbReference type="Pfam" id="PF04055">
    <property type="entry name" value="Radical_SAM"/>
    <property type="match status" value="1"/>
</dbReference>
<dbReference type="SFLD" id="SFLDS00029">
    <property type="entry name" value="Radical_SAM"/>
    <property type="match status" value="1"/>
</dbReference>
<dbReference type="GO" id="GO:0046872">
    <property type="term" value="F:metal ion binding"/>
    <property type="evidence" value="ECO:0007669"/>
    <property type="project" value="UniProtKB-KW"/>
</dbReference>
<dbReference type="Proteomes" id="UP000006794">
    <property type="component" value="Plasmid pHALXA02"/>
</dbReference>
<dbReference type="EMBL" id="CP002841">
    <property type="protein sequence ID" value="AEH39289.1"/>
    <property type="molecule type" value="Genomic_DNA"/>
</dbReference>
<keyword evidence="2" id="KW-0408">Iron</keyword>
<dbReference type="PANTHER" id="PTHR43432:SF6">
    <property type="entry name" value="RADICAL SAM CORE DOMAIN-CONTAINING PROTEIN"/>
    <property type="match status" value="1"/>
</dbReference>
<dbReference type="OrthoDB" id="15538at2157"/>
<dbReference type="eggNOG" id="arCOG01290">
    <property type="taxonomic scope" value="Archaea"/>
</dbReference>
<keyword evidence="7" id="KW-1185">Reference proteome</keyword>
<geneLocation type="plasmid" evidence="6 7">
    <name>pHALXA02</name>
</geneLocation>
<keyword evidence="1" id="KW-0479">Metal-binding</keyword>
<feature type="domain" description="Elp3/MiaA/NifB-like radical SAM core" evidence="5">
    <location>
        <begin position="119"/>
        <end position="360"/>
    </location>
</feature>
<evidence type="ECO:0000313" key="7">
    <source>
        <dbReference type="Proteomes" id="UP000006794"/>
    </source>
</evidence>
<accession>F8DEK2</accession>
<dbReference type="SFLD" id="SFLDG01084">
    <property type="entry name" value="Uncharacterised_Radical_SAM_Su"/>
    <property type="match status" value="1"/>
</dbReference>
<dbReference type="CDD" id="cd01335">
    <property type="entry name" value="Radical_SAM"/>
    <property type="match status" value="1"/>
</dbReference>
<evidence type="ECO:0000256" key="3">
    <source>
        <dbReference type="ARBA" id="ARBA00023014"/>
    </source>
</evidence>
<keyword evidence="6" id="KW-0614">Plasmid</keyword>
<evidence type="ECO:0000256" key="2">
    <source>
        <dbReference type="ARBA" id="ARBA00023004"/>
    </source>
</evidence>
<evidence type="ECO:0000256" key="4">
    <source>
        <dbReference type="SAM" id="MobiDB-lite"/>
    </source>
</evidence>
<dbReference type="GeneID" id="32176904"/>
<dbReference type="Gene3D" id="3.80.30.30">
    <property type="match status" value="1"/>
</dbReference>
<sequence>MELTWEAGDSWFERTYAVENDDNQTVETLGSQPTLNELRKIERQYGDPTERLDLWQAGLLCADCSSEINDRFAANPAGEILCWDCAMDTDSTTQNGLRVNTDPTKSVMSESHLHTKSLCDHVINVATGCRHGCEFCYVPTTPAIDNRDGMLTDQADVNDPQIDWGSYLLYRDDLPERLHQVLENRDPSERKQTKRGRGIVMLSSGTDCYQDRRTAQITRGVVTELITHDIPVRILSRSPALVRDIDLFRVAGDRITVGSSIPSFEAPLVKAMEPNASPPIKRWEALDQLQQAGVPVFVSMSPTYPTMDEDDFHELLSYFRALGEIVVFHEPINPRGKNFQQCLEAASDSGYDEVAAELQQMRDDRQYWVEYALEQLNTVQQVATRFDGLHVHSWPDDELIRSTSGQLQSKLKAMQQAVSPESFGPIKPESQSSQSELLESHQSFQQLI</sequence>
<dbReference type="InterPro" id="IPR058240">
    <property type="entry name" value="rSAM_sf"/>
</dbReference>